<feature type="non-terminal residue" evidence="1">
    <location>
        <position position="1"/>
    </location>
</feature>
<comment type="caution">
    <text evidence="1">The sequence shown here is derived from an EMBL/GenBank/DDBJ whole genome shotgun (WGS) entry which is preliminary data.</text>
</comment>
<sequence>IVSYILDGSMTEQKLHFYDRALEKIDREIKQFMKEEKIRNLKSIVGKAHV</sequence>
<proteinExistence type="predicted"/>
<organism evidence="1">
    <name type="scientific">marine sediment metagenome</name>
    <dbReference type="NCBI Taxonomy" id="412755"/>
    <lineage>
        <taxon>unclassified sequences</taxon>
        <taxon>metagenomes</taxon>
        <taxon>ecological metagenomes</taxon>
    </lineage>
</organism>
<protein>
    <submittedName>
        <fullName evidence="1">Uncharacterized protein</fullName>
    </submittedName>
</protein>
<dbReference type="AlphaFoldDB" id="A0A0F9MP89"/>
<accession>A0A0F9MP89</accession>
<dbReference type="EMBL" id="LAZR01005284">
    <property type="protein sequence ID" value="KKN01242.1"/>
    <property type="molecule type" value="Genomic_DNA"/>
</dbReference>
<gene>
    <name evidence="1" type="ORF">LCGC14_1129760</name>
</gene>
<evidence type="ECO:0000313" key="1">
    <source>
        <dbReference type="EMBL" id="KKN01242.1"/>
    </source>
</evidence>
<name>A0A0F9MP89_9ZZZZ</name>
<reference evidence="1" key="1">
    <citation type="journal article" date="2015" name="Nature">
        <title>Complex archaea that bridge the gap between prokaryotes and eukaryotes.</title>
        <authorList>
            <person name="Spang A."/>
            <person name="Saw J.H."/>
            <person name="Jorgensen S.L."/>
            <person name="Zaremba-Niedzwiedzka K."/>
            <person name="Martijn J."/>
            <person name="Lind A.E."/>
            <person name="van Eijk R."/>
            <person name="Schleper C."/>
            <person name="Guy L."/>
            <person name="Ettema T.J."/>
        </authorList>
    </citation>
    <scope>NUCLEOTIDE SEQUENCE</scope>
</reference>